<gene>
    <name evidence="2" type="ORF">SAMN05421803_13816</name>
</gene>
<dbReference type="OrthoDB" id="5515732at2"/>
<reference evidence="2 3" key="1">
    <citation type="submission" date="2016-11" db="EMBL/GenBank/DDBJ databases">
        <authorList>
            <person name="Jaros S."/>
            <person name="Januszkiewicz K."/>
            <person name="Wedrychowicz H."/>
        </authorList>
    </citation>
    <scope>NUCLEOTIDE SEQUENCE [LARGE SCALE GENOMIC DNA]</scope>
    <source>
        <strain evidence="2 3">CGMCC 4.5723</strain>
    </source>
</reference>
<dbReference type="AlphaFoldDB" id="A0A1M6VYD0"/>
<evidence type="ECO:0000259" key="1">
    <source>
        <dbReference type="Pfam" id="PF21831"/>
    </source>
</evidence>
<dbReference type="InterPro" id="IPR054186">
    <property type="entry name" value="DUF6891"/>
</dbReference>
<dbReference type="Pfam" id="PF21831">
    <property type="entry name" value="DUF6891"/>
    <property type="match status" value="1"/>
</dbReference>
<dbReference type="EMBL" id="FQZK01000038">
    <property type="protein sequence ID" value="SHK86398.1"/>
    <property type="molecule type" value="Genomic_DNA"/>
</dbReference>
<accession>A0A1M6VYD0</accession>
<keyword evidence="3" id="KW-1185">Reference proteome</keyword>
<dbReference type="RefSeq" id="WP_073384224.1">
    <property type="nucleotide sequence ID" value="NZ_FQZK01000038.1"/>
</dbReference>
<feature type="domain" description="DUF6891" evidence="1">
    <location>
        <begin position="12"/>
        <end position="205"/>
    </location>
</feature>
<evidence type="ECO:0000313" key="3">
    <source>
        <dbReference type="Proteomes" id="UP000184452"/>
    </source>
</evidence>
<proteinExistence type="predicted"/>
<organism evidence="2 3">
    <name type="scientific">Nocardiopsis flavescens</name>
    <dbReference type="NCBI Taxonomy" id="758803"/>
    <lineage>
        <taxon>Bacteria</taxon>
        <taxon>Bacillati</taxon>
        <taxon>Actinomycetota</taxon>
        <taxon>Actinomycetes</taxon>
        <taxon>Streptosporangiales</taxon>
        <taxon>Nocardiopsidaceae</taxon>
        <taxon>Nocardiopsis</taxon>
    </lineage>
</organism>
<sequence>MSTPFDGLNPEDVLGEVLDGLRAEIALGVDTFDEIVDSTIEDYVIDGLEKYVDDPDLLPEADEDQTRAWLASVLDAEFAAHLGAQGEGGGPTDAERLTDAFEELGAAGIVARENFECCNTCAHSAMGGEIEAENAGRAARGLPPVHGFVFYHAQDAERLEAYLGFGAAGAADPGADAAVGHEIVAALRRHGLEPDWNGDPVHKIAGPSLARRRTGALAEHPGRSA</sequence>
<protein>
    <recommendedName>
        <fullName evidence="1">DUF6891 domain-containing protein</fullName>
    </recommendedName>
</protein>
<name>A0A1M6VYD0_9ACTN</name>
<evidence type="ECO:0000313" key="2">
    <source>
        <dbReference type="EMBL" id="SHK86398.1"/>
    </source>
</evidence>
<dbReference type="STRING" id="758803.SAMN05421803_13816"/>
<dbReference type="Proteomes" id="UP000184452">
    <property type="component" value="Unassembled WGS sequence"/>
</dbReference>